<keyword evidence="8 13" id="KW-0862">Zinc</keyword>
<evidence type="ECO:0000256" key="13">
    <source>
        <dbReference type="HAMAP-Rule" id="MF_01395"/>
    </source>
</evidence>
<organism evidence="16 17">
    <name type="scientific">Thermogemmatispora aurantia</name>
    <dbReference type="NCBI Taxonomy" id="2045279"/>
    <lineage>
        <taxon>Bacteria</taxon>
        <taxon>Bacillati</taxon>
        <taxon>Chloroflexota</taxon>
        <taxon>Ktedonobacteria</taxon>
        <taxon>Thermogemmatisporales</taxon>
        <taxon>Thermogemmatisporaceae</taxon>
        <taxon>Thermogemmatispora</taxon>
    </lineage>
</organism>
<dbReference type="SUPFAM" id="SSF52096">
    <property type="entry name" value="ClpP/crotonase"/>
    <property type="match status" value="1"/>
</dbReference>
<dbReference type="GO" id="GO:2001295">
    <property type="term" value="P:malonyl-CoA biosynthetic process"/>
    <property type="evidence" value="ECO:0007669"/>
    <property type="project" value="UniProtKB-UniRule"/>
</dbReference>
<dbReference type="GO" id="GO:0016743">
    <property type="term" value="F:carboxyl- or carbamoyltransferase activity"/>
    <property type="evidence" value="ECO:0007669"/>
    <property type="project" value="UniProtKB-UniRule"/>
</dbReference>
<feature type="region of interest" description="Disordered" evidence="14">
    <location>
        <begin position="307"/>
        <end position="328"/>
    </location>
</feature>
<dbReference type="HAMAP" id="MF_01395">
    <property type="entry name" value="AcetylCoA_CT_beta"/>
    <property type="match status" value="1"/>
</dbReference>
<evidence type="ECO:0000256" key="7">
    <source>
        <dbReference type="ARBA" id="ARBA00022832"/>
    </source>
</evidence>
<keyword evidence="11 13" id="KW-0275">Fatty acid biosynthesis</keyword>
<dbReference type="EMBL" id="BKZV01000001">
    <property type="protein sequence ID" value="GER81926.1"/>
    <property type="molecule type" value="Genomic_DNA"/>
</dbReference>
<evidence type="ECO:0000256" key="11">
    <source>
        <dbReference type="ARBA" id="ARBA00023160"/>
    </source>
</evidence>
<evidence type="ECO:0000256" key="9">
    <source>
        <dbReference type="ARBA" id="ARBA00022840"/>
    </source>
</evidence>
<comment type="cofactor">
    <cofactor evidence="13">
        <name>Zn(2+)</name>
        <dbReference type="ChEBI" id="CHEBI:29105"/>
    </cofactor>
    <text evidence="13">Binds 1 zinc ion per subunit.</text>
</comment>
<dbReference type="InterPro" id="IPR029045">
    <property type="entry name" value="ClpP/crotonase-like_dom_sf"/>
</dbReference>
<evidence type="ECO:0000256" key="2">
    <source>
        <dbReference type="ARBA" id="ARBA00022516"/>
    </source>
</evidence>
<dbReference type="GO" id="GO:0003989">
    <property type="term" value="F:acetyl-CoA carboxylase activity"/>
    <property type="evidence" value="ECO:0007669"/>
    <property type="project" value="InterPro"/>
</dbReference>
<evidence type="ECO:0000256" key="1">
    <source>
        <dbReference type="ARBA" id="ARBA00004496"/>
    </source>
</evidence>
<dbReference type="GO" id="GO:0008270">
    <property type="term" value="F:zinc ion binding"/>
    <property type="evidence" value="ECO:0007669"/>
    <property type="project" value="UniProtKB-UniRule"/>
</dbReference>
<dbReference type="InterPro" id="IPR034733">
    <property type="entry name" value="AcCoA_carboxyl_beta"/>
</dbReference>
<comment type="function">
    <text evidence="12 13">Component of the acetyl coenzyme A carboxylase (ACC) complex. Biotin carboxylase (BC) catalyzes the carboxylation of biotin on its carrier protein (BCCP) and then the CO(2) group is transferred by the transcarboxylase to acetyl-CoA to form malonyl-CoA.</text>
</comment>
<dbReference type="GO" id="GO:0009317">
    <property type="term" value="C:acetyl-CoA carboxylase complex"/>
    <property type="evidence" value="ECO:0007669"/>
    <property type="project" value="InterPro"/>
</dbReference>
<feature type="binding site" evidence="13">
    <location>
        <position position="34"/>
    </location>
    <ligand>
        <name>Zn(2+)</name>
        <dbReference type="ChEBI" id="CHEBI:29105"/>
    </ligand>
</feature>
<comment type="pathway">
    <text evidence="13">Lipid metabolism; malonyl-CoA biosynthesis; malonyl-CoA from acetyl-CoA: step 1/1.</text>
</comment>
<feature type="domain" description="CoA carboxyltransferase N-terminal" evidence="15">
    <location>
        <begin position="27"/>
        <end position="297"/>
    </location>
</feature>
<proteinExistence type="inferred from homology"/>
<keyword evidence="5 13" id="KW-0547">Nucleotide-binding</keyword>
<dbReference type="GO" id="GO:0006633">
    <property type="term" value="P:fatty acid biosynthetic process"/>
    <property type="evidence" value="ECO:0007669"/>
    <property type="project" value="UniProtKB-KW"/>
</dbReference>
<protein>
    <recommendedName>
        <fullName evidence="13">Acetyl-coenzyme A carboxylase carboxyl transferase subunit beta</fullName>
        <shortName evidence="13">ACCase subunit beta</shortName>
        <shortName evidence="13">Acetyl-CoA carboxylase carboxyltransferase subunit beta</shortName>
        <ecNumber evidence="13">2.1.3.15</ecNumber>
    </recommendedName>
</protein>
<evidence type="ECO:0000256" key="12">
    <source>
        <dbReference type="ARBA" id="ARBA00025280"/>
    </source>
</evidence>
<evidence type="ECO:0000313" key="16">
    <source>
        <dbReference type="EMBL" id="GER81926.1"/>
    </source>
</evidence>
<feature type="zinc finger region" description="C4-type" evidence="13">
    <location>
        <begin position="31"/>
        <end position="53"/>
    </location>
</feature>
<keyword evidence="13" id="KW-0963">Cytoplasm</keyword>
<accession>A0A5J4K713</accession>
<dbReference type="InterPro" id="IPR011762">
    <property type="entry name" value="COA_CT_N"/>
</dbReference>
<dbReference type="UniPathway" id="UPA00655">
    <property type="reaction ID" value="UER00711"/>
</dbReference>
<dbReference type="PANTHER" id="PTHR42995">
    <property type="entry name" value="ACETYL-COENZYME A CARBOXYLASE CARBOXYL TRANSFERASE SUBUNIT BETA, CHLOROPLASTIC"/>
    <property type="match status" value="1"/>
</dbReference>
<comment type="subcellular location">
    <subcellularLocation>
        <location evidence="1 13">Cytoplasm</location>
    </subcellularLocation>
</comment>
<dbReference type="NCBIfam" id="TIGR00515">
    <property type="entry name" value="accD"/>
    <property type="match status" value="1"/>
</dbReference>
<keyword evidence="17" id="KW-1185">Reference proteome</keyword>
<dbReference type="PROSITE" id="PS50980">
    <property type="entry name" value="COA_CT_NTER"/>
    <property type="match status" value="1"/>
</dbReference>
<comment type="caution">
    <text evidence="16">The sequence shown here is derived from an EMBL/GenBank/DDBJ whole genome shotgun (WGS) entry which is preliminary data.</text>
</comment>
<sequence length="328" mass="35465">MAKEAAGSSGGPQPEQRSGPGVAPDNLMVKCPKCKEILYSRDWEKNLKVCSRCNYHFRLTAHERVNLLLDPGSFVELDAAMVSVDPLNFVSRSQSYAEKLQEERAKVGLNEGAIRGYGTIEGLPLSLAVMDFRFIGGSMGSVVGEKVTRAIELGLERRWPVLVVSTSGGARMQEGFYSLLQMAKTVAALARLSEAHIPYFSLITDPTTGGVTASFAMLGDVILAEPGALIAFAGPRVIEQFMHVKLPEGTVNSEFVLQHGMIDAVVHRRELRATLARLLRLYKVPEAARAQQPASATAQSQVEVATLLPRQSSQSRAEVGGGQDGLRS</sequence>
<dbReference type="InterPro" id="IPR000438">
    <property type="entry name" value="Acetyl_CoA_COase_Trfase_b_su"/>
</dbReference>
<dbReference type="GO" id="GO:0005524">
    <property type="term" value="F:ATP binding"/>
    <property type="evidence" value="ECO:0007669"/>
    <property type="project" value="UniProtKB-KW"/>
</dbReference>
<evidence type="ECO:0000256" key="10">
    <source>
        <dbReference type="ARBA" id="ARBA00023098"/>
    </source>
</evidence>
<name>A0A5J4K713_9CHLR</name>
<feature type="region of interest" description="Disordered" evidence="14">
    <location>
        <begin position="1"/>
        <end position="24"/>
    </location>
</feature>
<evidence type="ECO:0000256" key="6">
    <source>
        <dbReference type="ARBA" id="ARBA00022771"/>
    </source>
</evidence>
<evidence type="ECO:0000313" key="17">
    <source>
        <dbReference type="Proteomes" id="UP000334820"/>
    </source>
</evidence>
<keyword evidence="7 13" id="KW-0276">Fatty acid metabolism</keyword>
<feature type="binding site" evidence="13">
    <location>
        <position position="31"/>
    </location>
    <ligand>
        <name>Zn(2+)</name>
        <dbReference type="ChEBI" id="CHEBI:29105"/>
    </ligand>
</feature>
<dbReference type="PANTHER" id="PTHR42995:SF5">
    <property type="entry name" value="ACETYL-COENZYME A CARBOXYLASE CARBOXYL TRANSFERASE SUBUNIT BETA, CHLOROPLASTIC"/>
    <property type="match status" value="1"/>
</dbReference>
<evidence type="ECO:0000256" key="4">
    <source>
        <dbReference type="ARBA" id="ARBA00022723"/>
    </source>
</evidence>
<dbReference type="Pfam" id="PF17848">
    <property type="entry name" value="Zn_ribbon_ACC"/>
    <property type="match status" value="1"/>
</dbReference>
<dbReference type="EC" id="2.1.3.15" evidence="13"/>
<evidence type="ECO:0000256" key="3">
    <source>
        <dbReference type="ARBA" id="ARBA00022679"/>
    </source>
</evidence>
<feature type="binding site" evidence="13">
    <location>
        <position position="53"/>
    </location>
    <ligand>
        <name>Zn(2+)</name>
        <dbReference type="ChEBI" id="CHEBI:29105"/>
    </ligand>
</feature>
<dbReference type="PRINTS" id="PR01070">
    <property type="entry name" value="ACCCTRFRASEB"/>
</dbReference>
<dbReference type="Gene3D" id="3.90.226.10">
    <property type="entry name" value="2-enoyl-CoA Hydratase, Chain A, domain 1"/>
    <property type="match status" value="1"/>
</dbReference>
<keyword evidence="3 13" id="KW-0808">Transferase</keyword>
<keyword evidence="9 13" id="KW-0067">ATP-binding</keyword>
<dbReference type="InterPro" id="IPR041010">
    <property type="entry name" value="Znf-ACC"/>
</dbReference>
<feature type="compositionally biased region" description="Gly residues" evidence="14">
    <location>
        <begin position="319"/>
        <end position="328"/>
    </location>
</feature>
<keyword evidence="2 13" id="KW-0444">Lipid biosynthesis</keyword>
<comment type="similarity">
    <text evidence="13">Belongs to the AccD/PCCB family.</text>
</comment>
<evidence type="ECO:0000259" key="15">
    <source>
        <dbReference type="PROSITE" id="PS50980"/>
    </source>
</evidence>
<feature type="binding site" evidence="13">
    <location>
        <position position="50"/>
    </location>
    <ligand>
        <name>Zn(2+)</name>
        <dbReference type="ChEBI" id="CHEBI:29105"/>
    </ligand>
</feature>
<gene>
    <name evidence="13 16" type="primary">accD</name>
    <name evidence="16" type="ORF">KTAU_05640</name>
</gene>
<evidence type="ECO:0000256" key="14">
    <source>
        <dbReference type="SAM" id="MobiDB-lite"/>
    </source>
</evidence>
<keyword evidence="10 13" id="KW-0443">Lipid metabolism</keyword>
<dbReference type="Proteomes" id="UP000334820">
    <property type="component" value="Unassembled WGS sequence"/>
</dbReference>
<reference evidence="16 17" key="1">
    <citation type="journal article" date="2019" name="Int. J. Syst. Evol. Microbiol.">
        <title>Thermogemmatispora aurantia sp. nov. and Thermogemmatispora argillosa sp. nov., within the class Ktedonobacteria, and emended description of the genus Thermogemmatispora.</title>
        <authorList>
            <person name="Zheng Y."/>
            <person name="Wang C.M."/>
            <person name="Sakai Y."/>
            <person name="Abe K."/>
            <person name="Yokota A."/>
            <person name="Yabe S."/>
        </authorList>
    </citation>
    <scope>NUCLEOTIDE SEQUENCE [LARGE SCALE GENOMIC DNA]</scope>
    <source>
        <strain evidence="16 17">A1-2</strain>
    </source>
</reference>
<dbReference type="Pfam" id="PF01039">
    <property type="entry name" value="Carboxyl_trans"/>
    <property type="match status" value="1"/>
</dbReference>
<comment type="subunit">
    <text evidence="13">Acetyl-CoA carboxylase is a heterohexamer composed of biotin carboxyl carrier protein (AccB), biotin carboxylase (AccC) and two subunits each of ACCase subunit alpha (AccA) and ACCase subunit beta (AccD).</text>
</comment>
<keyword evidence="4 13" id="KW-0479">Metal-binding</keyword>
<dbReference type="AlphaFoldDB" id="A0A5J4K713"/>
<dbReference type="RefSeq" id="WP_151726893.1">
    <property type="nucleotide sequence ID" value="NZ_BKZV01000001.1"/>
</dbReference>
<comment type="catalytic activity">
    <reaction evidence="13">
        <text>N(6)-carboxybiotinyl-L-lysyl-[protein] + acetyl-CoA = N(6)-biotinyl-L-lysyl-[protein] + malonyl-CoA</text>
        <dbReference type="Rhea" id="RHEA:54728"/>
        <dbReference type="Rhea" id="RHEA-COMP:10505"/>
        <dbReference type="Rhea" id="RHEA-COMP:10506"/>
        <dbReference type="ChEBI" id="CHEBI:57288"/>
        <dbReference type="ChEBI" id="CHEBI:57384"/>
        <dbReference type="ChEBI" id="CHEBI:83144"/>
        <dbReference type="ChEBI" id="CHEBI:83145"/>
        <dbReference type="EC" id="2.1.3.15"/>
    </reaction>
</comment>
<evidence type="ECO:0000256" key="5">
    <source>
        <dbReference type="ARBA" id="ARBA00022741"/>
    </source>
</evidence>
<evidence type="ECO:0000256" key="8">
    <source>
        <dbReference type="ARBA" id="ARBA00022833"/>
    </source>
</evidence>
<keyword evidence="6 13" id="KW-0863">Zinc-finger</keyword>